<dbReference type="Proteomes" id="UP000265566">
    <property type="component" value="Chromosome 8"/>
</dbReference>
<proteinExistence type="predicted"/>
<accession>A0A072TS78</accession>
<name>A0A072TS78_MEDTR</name>
<reference evidence="1 4" key="1">
    <citation type="journal article" date="2011" name="Nature">
        <title>The Medicago genome provides insight into the evolution of rhizobial symbioses.</title>
        <authorList>
            <person name="Young N.D."/>
            <person name="Debelle F."/>
            <person name="Oldroyd G.E."/>
            <person name="Geurts R."/>
            <person name="Cannon S.B."/>
            <person name="Udvardi M.K."/>
            <person name="Benedito V.A."/>
            <person name="Mayer K.F."/>
            <person name="Gouzy J."/>
            <person name="Schoof H."/>
            <person name="Van de Peer Y."/>
            <person name="Proost S."/>
            <person name="Cook D.R."/>
            <person name="Meyers B.C."/>
            <person name="Spannagl M."/>
            <person name="Cheung F."/>
            <person name="De Mita S."/>
            <person name="Krishnakumar V."/>
            <person name="Gundlach H."/>
            <person name="Zhou S."/>
            <person name="Mudge J."/>
            <person name="Bharti A.K."/>
            <person name="Murray J.D."/>
            <person name="Naoumkina M.A."/>
            <person name="Rosen B."/>
            <person name="Silverstein K.A."/>
            <person name="Tang H."/>
            <person name="Rombauts S."/>
            <person name="Zhao P.X."/>
            <person name="Zhou P."/>
            <person name="Barbe V."/>
            <person name="Bardou P."/>
            <person name="Bechner M."/>
            <person name="Bellec A."/>
            <person name="Berger A."/>
            <person name="Berges H."/>
            <person name="Bidwell S."/>
            <person name="Bisseling T."/>
            <person name="Choisne N."/>
            <person name="Couloux A."/>
            <person name="Denny R."/>
            <person name="Deshpande S."/>
            <person name="Dai X."/>
            <person name="Doyle J.J."/>
            <person name="Dudez A.M."/>
            <person name="Farmer A.D."/>
            <person name="Fouteau S."/>
            <person name="Franken C."/>
            <person name="Gibelin C."/>
            <person name="Gish J."/>
            <person name="Goldstein S."/>
            <person name="Gonzalez A.J."/>
            <person name="Green P.J."/>
            <person name="Hallab A."/>
            <person name="Hartog M."/>
            <person name="Hua A."/>
            <person name="Humphray S.J."/>
            <person name="Jeong D.H."/>
            <person name="Jing Y."/>
            <person name="Jocker A."/>
            <person name="Kenton S.M."/>
            <person name="Kim D.J."/>
            <person name="Klee K."/>
            <person name="Lai H."/>
            <person name="Lang C."/>
            <person name="Lin S."/>
            <person name="Macmil S.L."/>
            <person name="Magdelenat G."/>
            <person name="Matthews L."/>
            <person name="McCorrison J."/>
            <person name="Monaghan E.L."/>
            <person name="Mun J.H."/>
            <person name="Najar F.Z."/>
            <person name="Nicholson C."/>
            <person name="Noirot C."/>
            <person name="O'Bleness M."/>
            <person name="Paule C.R."/>
            <person name="Poulain J."/>
            <person name="Prion F."/>
            <person name="Qin B."/>
            <person name="Qu C."/>
            <person name="Retzel E.F."/>
            <person name="Riddle C."/>
            <person name="Sallet E."/>
            <person name="Samain S."/>
            <person name="Samson N."/>
            <person name="Sanders I."/>
            <person name="Saurat O."/>
            <person name="Scarpelli C."/>
            <person name="Schiex T."/>
            <person name="Segurens B."/>
            <person name="Severin A.J."/>
            <person name="Sherrier D.J."/>
            <person name="Shi R."/>
            <person name="Sims S."/>
            <person name="Singer S.R."/>
            <person name="Sinharoy S."/>
            <person name="Sterck L."/>
            <person name="Viollet A."/>
            <person name="Wang B.B."/>
            <person name="Wang K."/>
            <person name="Wang M."/>
            <person name="Wang X."/>
            <person name="Warfsmann J."/>
            <person name="Weissenbach J."/>
            <person name="White D.D."/>
            <person name="White J.D."/>
            <person name="Wiley G.B."/>
            <person name="Wincker P."/>
            <person name="Xing Y."/>
            <person name="Yang L."/>
            <person name="Yao Z."/>
            <person name="Ying F."/>
            <person name="Zhai J."/>
            <person name="Zhou L."/>
            <person name="Zuber A."/>
            <person name="Denarie J."/>
            <person name="Dixon R.A."/>
            <person name="May G.D."/>
            <person name="Schwartz D.C."/>
            <person name="Rogers J."/>
            <person name="Quetier F."/>
            <person name="Town C.D."/>
            <person name="Roe B.A."/>
        </authorList>
    </citation>
    <scope>NUCLEOTIDE SEQUENCE [LARGE SCALE GENOMIC DNA]</scope>
    <source>
        <strain evidence="1">A17</strain>
        <strain evidence="3 4">cv. Jemalong A17</strain>
    </source>
</reference>
<dbReference type="EMBL" id="PSQE01000008">
    <property type="protein sequence ID" value="RHN41443.1"/>
    <property type="molecule type" value="Genomic_DNA"/>
</dbReference>
<gene>
    <name evidence="1" type="ordered locus">MTR_8g066158</name>
    <name evidence="2" type="ORF">MtrunA17_Chr8g0366141</name>
</gene>
<sequence>MNDVRKAIFQKCCTNIISLPKHKLRWGRTNEGSDSAFVRQKREEFPKGCVKPPRHEKSLHPMSDSVTENIITALLLLSKEKKKKKKYSFHYCIKKKKKKRKIMMRNRGSNSIYVLRAVYKFD</sequence>
<evidence type="ECO:0000313" key="4">
    <source>
        <dbReference type="Proteomes" id="UP000002051"/>
    </source>
</evidence>
<dbReference type="HOGENOM" id="CLU_2030212_0_0_1"/>
<protein>
    <submittedName>
        <fullName evidence="1 3">Uncharacterized protein</fullName>
    </submittedName>
</protein>
<reference evidence="3" key="3">
    <citation type="submission" date="2015-04" db="UniProtKB">
        <authorList>
            <consortium name="EnsemblPlants"/>
        </authorList>
    </citation>
    <scope>IDENTIFICATION</scope>
    <source>
        <strain evidence="3">cv. Jemalong A17</strain>
    </source>
</reference>
<evidence type="ECO:0000313" key="5">
    <source>
        <dbReference type="Proteomes" id="UP000265566"/>
    </source>
</evidence>
<evidence type="ECO:0000313" key="3">
    <source>
        <dbReference type="EnsemblPlants" id="KEH20061"/>
    </source>
</evidence>
<keyword evidence="4" id="KW-1185">Reference proteome</keyword>
<reference evidence="1 4" key="2">
    <citation type="journal article" date="2014" name="BMC Genomics">
        <title>An improved genome release (version Mt4.0) for the model legume Medicago truncatula.</title>
        <authorList>
            <person name="Tang H."/>
            <person name="Krishnakumar V."/>
            <person name="Bidwell S."/>
            <person name="Rosen B."/>
            <person name="Chan A."/>
            <person name="Zhou S."/>
            <person name="Gentzbittel L."/>
            <person name="Childs K.L."/>
            <person name="Yandell M."/>
            <person name="Gundlach H."/>
            <person name="Mayer K.F."/>
            <person name="Schwartz D.C."/>
            <person name="Town C.D."/>
        </authorList>
    </citation>
    <scope>GENOME REANNOTATION</scope>
    <source>
        <strain evidence="1">A17</strain>
        <strain evidence="3 4">cv. Jemalong A17</strain>
    </source>
</reference>
<organism evidence="1 4">
    <name type="scientific">Medicago truncatula</name>
    <name type="common">Barrel medic</name>
    <name type="synonym">Medicago tribuloides</name>
    <dbReference type="NCBI Taxonomy" id="3880"/>
    <lineage>
        <taxon>Eukaryota</taxon>
        <taxon>Viridiplantae</taxon>
        <taxon>Streptophyta</taxon>
        <taxon>Embryophyta</taxon>
        <taxon>Tracheophyta</taxon>
        <taxon>Spermatophyta</taxon>
        <taxon>Magnoliopsida</taxon>
        <taxon>eudicotyledons</taxon>
        <taxon>Gunneridae</taxon>
        <taxon>Pentapetalae</taxon>
        <taxon>rosids</taxon>
        <taxon>fabids</taxon>
        <taxon>Fabales</taxon>
        <taxon>Fabaceae</taxon>
        <taxon>Papilionoideae</taxon>
        <taxon>50 kb inversion clade</taxon>
        <taxon>NPAAA clade</taxon>
        <taxon>Hologalegina</taxon>
        <taxon>IRL clade</taxon>
        <taxon>Trifolieae</taxon>
        <taxon>Medicago</taxon>
    </lineage>
</organism>
<evidence type="ECO:0000313" key="2">
    <source>
        <dbReference type="EMBL" id="RHN41443.1"/>
    </source>
</evidence>
<dbReference type="Proteomes" id="UP000002051">
    <property type="component" value="Chromosome 8"/>
</dbReference>
<dbReference type="Gramene" id="rna47766">
    <property type="protein sequence ID" value="RHN41443.1"/>
    <property type="gene ID" value="gene47766"/>
</dbReference>
<dbReference type="EnsemblPlants" id="KEH20061">
    <property type="protein sequence ID" value="KEH20061"/>
    <property type="gene ID" value="MTR_8g066158"/>
</dbReference>
<dbReference type="AlphaFoldDB" id="A0A072TS78"/>
<evidence type="ECO:0000313" key="1">
    <source>
        <dbReference type="EMBL" id="KEH20061.1"/>
    </source>
</evidence>
<reference evidence="2" key="5">
    <citation type="journal article" date="2018" name="Nat. Plants">
        <title>Whole-genome landscape of Medicago truncatula symbiotic genes.</title>
        <authorList>
            <person name="Pecrix Y."/>
            <person name="Gamas P."/>
            <person name="Carrere S."/>
        </authorList>
    </citation>
    <scope>NUCLEOTIDE SEQUENCE</scope>
    <source>
        <tissue evidence="2">Leaves</tissue>
    </source>
</reference>
<dbReference type="EMBL" id="CM001224">
    <property type="protein sequence ID" value="KEH20061.1"/>
    <property type="molecule type" value="Genomic_DNA"/>
</dbReference>
<reference evidence="5" key="4">
    <citation type="journal article" date="2018" name="Nat. Plants">
        <title>Whole-genome landscape of Medicago truncatula symbiotic genes.</title>
        <authorList>
            <person name="Pecrix Y."/>
            <person name="Staton S.E."/>
            <person name="Sallet E."/>
            <person name="Lelandais-Briere C."/>
            <person name="Moreau S."/>
            <person name="Carrere S."/>
            <person name="Blein T."/>
            <person name="Jardinaud M.F."/>
            <person name="Latrasse D."/>
            <person name="Zouine M."/>
            <person name="Zahm M."/>
            <person name="Kreplak J."/>
            <person name="Mayjonade B."/>
            <person name="Satge C."/>
            <person name="Perez M."/>
            <person name="Cauet S."/>
            <person name="Marande W."/>
            <person name="Chantry-Darmon C."/>
            <person name="Lopez-Roques C."/>
            <person name="Bouchez O."/>
            <person name="Berard A."/>
            <person name="Debelle F."/>
            <person name="Munos S."/>
            <person name="Bendahmane A."/>
            <person name="Berges H."/>
            <person name="Niebel A."/>
            <person name="Buitink J."/>
            <person name="Frugier F."/>
            <person name="Benhamed M."/>
            <person name="Crespi M."/>
            <person name="Gouzy J."/>
            <person name="Gamas P."/>
        </authorList>
    </citation>
    <scope>NUCLEOTIDE SEQUENCE [LARGE SCALE GENOMIC DNA]</scope>
    <source>
        <strain evidence="5">cv. Jemalong A17</strain>
    </source>
</reference>